<evidence type="ECO:0000313" key="1">
    <source>
        <dbReference type="EMBL" id="EEQ55043.1"/>
    </source>
</evidence>
<dbReference type="Proteomes" id="UP000005084">
    <property type="component" value="Unassembled WGS sequence"/>
</dbReference>
<proteinExistence type="predicted"/>
<dbReference type="EMBL" id="DS990239">
    <property type="protein sequence ID" value="EEQ55043.1"/>
    <property type="molecule type" value="Genomic_DNA"/>
</dbReference>
<reference evidence="1" key="1">
    <citation type="submission" date="2008-08" db="EMBL/GenBank/DDBJ databases">
        <title>Annotation of Bifidobacterium longum subsp. infantis CCUG 52486.</title>
        <authorList>
            <consortium name="The Broad Institute Genome Sequencing Platform"/>
            <person name="Gougoulias C."/>
            <person name="Tuohy K.M."/>
            <person name="Gibson G.R."/>
            <person name="Ward D."/>
            <person name="Mehta T."/>
            <person name="Young S."/>
            <person name="Jaffe D."/>
            <person name="Gnerre S."/>
            <person name="Berlin A."/>
            <person name="Heiman D."/>
            <person name="Hepburn T."/>
            <person name="Shea T."/>
            <person name="Sykes S."/>
            <person name="Alvarado L."/>
            <person name="Kodira C."/>
            <person name="Borodovsky M."/>
            <person name="Lander E."/>
            <person name="Galagan J."/>
            <person name="Nusbaum C."/>
            <person name="Birren B."/>
        </authorList>
    </citation>
    <scope>NUCLEOTIDE SEQUENCE [LARGE SCALE GENOMIC DNA]</scope>
    <source>
        <strain evidence="1">CCUG 52486</strain>
    </source>
</reference>
<accession>C5EAJ9</accession>
<name>C5EAJ9_BIFLI</name>
<sequence>MNGECGLLVICRKHAHQRSGYAKFAKGKGAGFRAVVHLEISGIVTIIEIITGHSGLSCQRLRKLRKLSELSVSPLLCLVLATLSSHSLLMTPWGGNSPMGRQLAHGAV</sequence>
<dbReference type="HOGENOM" id="CLU_2191888_0_0_11"/>
<protein>
    <submittedName>
        <fullName evidence="1">Uncharacterized protein</fullName>
    </submittedName>
</protein>
<gene>
    <name evidence="1" type="ORF">BLIG_00994</name>
</gene>
<dbReference type="AlphaFoldDB" id="C5EAJ9"/>
<organism evidence="1">
    <name type="scientific">Bifidobacterium longum subsp. infantis CCUG 52486</name>
    <dbReference type="NCBI Taxonomy" id="537937"/>
    <lineage>
        <taxon>Bacteria</taxon>
        <taxon>Bacillati</taxon>
        <taxon>Actinomycetota</taxon>
        <taxon>Actinomycetes</taxon>
        <taxon>Bifidobacteriales</taxon>
        <taxon>Bifidobacteriaceae</taxon>
        <taxon>Bifidobacterium</taxon>
    </lineage>
</organism>